<dbReference type="FunFam" id="2.10.25.10:FF:000472">
    <property type="entry name" value="Uncharacterized protein, isoform A"/>
    <property type="match status" value="1"/>
</dbReference>
<dbReference type="PRINTS" id="PR00205">
    <property type="entry name" value="CADHERIN"/>
</dbReference>
<feature type="domain" description="Cadherin" evidence="19">
    <location>
        <begin position="422"/>
        <end position="529"/>
    </location>
</feature>
<keyword evidence="10 13" id="KW-1015">Disulfide bond</keyword>
<feature type="domain" description="Cadherin" evidence="19">
    <location>
        <begin position="2373"/>
        <end position="2481"/>
    </location>
</feature>
<dbReference type="PROSITE" id="PS50025">
    <property type="entry name" value="LAM_G_DOMAIN"/>
    <property type="match status" value="1"/>
</dbReference>
<dbReference type="PANTHER" id="PTHR24026">
    <property type="entry name" value="FAT ATYPICAL CADHERIN-RELATED"/>
    <property type="match status" value="1"/>
</dbReference>
<evidence type="ECO:0000256" key="5">
    <source>
        <dbReference type="ARBA" id="ARBA00022737"/>
    </source>
</evidence>
<dbReference type="Pfam" id="PF00028">
    <property type="entry name" value="Cadherin"/>
    <property type="match status" value="14"/>
</dbReference>
<dbReference type="FunFam" id="2.60.40.60:FF:000002">
    <property type="entry name" value="Protocadherin alpha 2"/>
    <property type="match status" value="2"/>
</dbReference>
<feature type="domain" description="Cadherin" evidence="19">
    <location>
        <begin position="184"/>
        <end position="280"/>
    </location>
</feature>
<keyword evidence="5" id="KW-0677">Repeat</keyword>
<organism evidence="21 23">
    <name type="scientific">Dracunculus medinensis</name>
    <name type="common">Guinea worm</name>
    <dbReference type="NCBI Taxonomy" id="318479"/>
    <lineage>
        <taxon>Eukaryota</taxon>
        <taxon>Metazoa</taxon>
        <taxon>Ecdysozoa</taxon>
        <taxon>Nematoda</taxon>
        <taxon>Chromadorea</taxon>
        <taxon>Rhabditida</taxon>
        <taxon>Spirurina</taxon>
        <taxon>Dracunculoidea</taxon>
        <taxon>Dracunculidae</taxon>
        <taxon>Dracunculus</taxon>
    </lineage>
</organism>
<dbReference type="GO" id="GO:0005509">
    <property type="term" value="F:calcium ion binding"/>
    <property type="evidence" value="ECO:0007669"/>
    <property type="project" value="UniProtKB-UniRule"/>
</dbReference>
<accession>A0A158Q5P2</accession>
<dbReference type="CDD" id="cd00110">
    <property type="entry name" value="LamG"/>
    <property type="match status" value="1"/>
</dbReference>
<dbReference type="STRING" id="318479.A0A158Q5P2"/>
<evidence type="ECO:0000256" key="9">
    <source>
        <dbReference type="ARBA" id="ARBA00023136"/>
    </source>
</evidence>
<dbReference type="SMART" id="SM00179">
    <property type="entry name" value="EGF_CA"/>
    <property type="match status" value="4"/>
</dbReference>
<gene>
    <name evidence="20" type="ORF">DME_LOCUS2028</name>
</gene>
<keyword evidence="7" id="KW-0130">Cell adhesion</keyword>
<keyword evidence="11" id="KW-0325">Glycoprotein</keyword>
<proteinExistence type="predicted"/>
<dbReference type="FunFam" id="2.60.40.60:FF:000116">
    <property type="entry name" value="Dachsous cadherin-related 2"/>
    <property type="match status" value="1"/>
</dbReference>
<dbReference type="PROSITE" id="PS50026">
    <property type="entry name" value="EGF_3"/>
    <property type="match status" value="4"/>
</dbReference>
<feature type="transmembrane region" description="Helical" evidence="16">
    <location>
        <begin position="6"/>
        <end position="24"/>
    </location>
</feature>
<dbReference type="CDD" id="cd00054">
    <property type="entry name" value="EGF_CA"/>
    <property type="match status" value="4"/>
</dbReference>
<dbReference type="FunFam" id="2.60.40.60:FF:000015">
    <property type="entry name" value="FAT atypical cadherin 1"/>
    <property type="match status" value="2"/>
</dbReference>
<evidence type="ECO:0000256" key="11">
    <source>
        <dbReference type="ARBA" id="ARBA00023180"/>
    </source>
</evidence>
<dbReference type="OrthoDB" id="5855789at2759"/>
<evidence type="ECO:0000259" key="17">
    <source>
        <dbReference type="PROSITE" id="PS50025"/>
    </source>
</evidence>
<evidence type="ECO:0000256" key="4">
    <source>
        <dbReference type="ARBA" id="ARBA00022729"/>
    </source>
</evidence>
<evidence type="ECO:0000313" key="20">
    <source>
        <dbReference type="EMBL" id="VDN52055.1"/>
    </source>
</evidence>
<feature type="domain" description="Cadherin" evidence="19">
    <location>
        <begin position="2911"/>
        <end position="3015"/>
    </location>
</feature>
<feature type="disulfide bond" evidence="13">
    <location>
        <begin position="3734"/>
        <end position="3751"/>
    </location>
</feature>
<feature type="domain" description="Cadherin" evidence="19">
    <location>
        <begin position="3331"/>
        <end position="3433"/>
    </location>
</feature>
<dbReference type="EMBL" id="UYYG01000042">
    <property type="protein sequence ID" value="VDN52055.1"/>
    <property type="molecule type" value="Genomic_DNA"/>
</dbReference>
<evidence type="ECO:0000256" key="6">
    <source>
        <dbReference type="ARBA" id="ARBA00022837"/>
    </source>
</evidence>
<dbReference type="InterPro" id="IPR000152">
    <property type="entry name" value="EGF-type_Asp/Asn_hydroxyl_site"/>
</dbReference>
<feature type="region of interest" description="Disordered" evidence="15">
    <location>
        <begin position="4350"/>
        <end position="4386"/>
    </location>
</feature>
<feature type="disulfide bond" evidence="13">
    <location>
        <begin position="4029"/>
        <end position="4038"/>
    </location>
</feature>
<dbReference type="GO" id="GO:0007156">
    <property type="term" value="P:homophilic cell adhesion via plasma membrane adhesion molecules"/>
    <property type="evidence" value="ECO:0007669"/>
    <property type="project" value="InterPro"/>
</dbReference>
<feature type="disulfide bond" evidence="13">
    <location>
        <begin position="4052"/>
        <end position="4069"/>
    </location>
</feature>
<dbReference type="InterPro" id="IPR002126">
    <property type="entry name" value="Cadherin-like_dom"/>
</dbReference>
<evidence type="ECO:0000256" key="3">
    <source>
        <dbReference type="ARBA" id="ARBA00022692"/>
    </source>
</evidence>
<evidence type="ECO:0000256" key="12">
    <source>
        <dbReference type="PROSITE-ProRule" id="PRU00043"/>
    </source>
</evidence>
<dbReference type="InterPro" id="IPR013320">
    <property type="entry name" value="ConA-like_dom_sf"/>
</dbReference>
<feature type="domain" description="Cadherin" evidence="19">
    <location>
        <begin position="66"/>
        <end position="183"/>
    </location>
</feature>
<dbReference type="PROSITE" id="PS00010">
    <property type="entry name" value="ASX_HYDROXYL"/>
    <property type="match status" value="1"/>
</dbReference>
<dbReference type="GO" id="GO:0030855">
    <property type="term" value="P:epithelial cell differentiation"/>
    <property type="evidence" value="ECO:0007669"/>
    <property type="project" value="UniProtKB-ARBA"/>
</dbReference>
<dbReference type="PANTHER" id="PTHR24026:SF136">
    <property type="entry name" value="PROTOCADHERIN-23"/>
    <property type="match status" value="1"/>
</dbReference>
<feature type="domain" description="Cadherin" evidence="19">
    <location>
        <begin position="533"/>
        <end position="652"/>
    </location>
</feature>
<keyword evidence="3 16" id="KW-0812">Transmembrane</keyword>
<feature type="domain" description="Cadherin" evidence="19">
    <location>
        <begin position="1750"/>
        <end position="1862"/>
    </location>
</feature>
<name>A0A158Q5P2_DRAME</name>
<feature type="domain" description="Cadherin" evidence="19">
    <location>
        <begin position="1556"/>
        <end position="1655"/>
    </location>
</feature>
<dbReference type="InterPro" id="IPR001791">
    <property type="entry name" value="Laminin_G"/>
</dbReference>
<keyword evidence="4" id="KW-0732">Signal</keyword>
<dbReference type="FunFam" id="2.60.40.60:FF:000037">
    <property type="entry name" value="FAT atypical cadherin 1"/>
    <property type="match status" value="1"/>
</dbReference>
<dbReference type="Gene3D" id="2.10.25.10">
    <property type="entry name" value="Laminin"/>
    <property type="match status" value="4"/>
</dbReference>
<dbReference type="PROSITE" id="PS00232">
    <property type="entry name" value="CADHERIN_1"/>
    <property type="match status" value="8"/>
</dbReference>
<evidence type="ECO:0000259" key="18">
    <source>
        <dbReference type="PROSITE" id="PS50026"/>
    </source>
</evidence>
<dbReference type="Proteomes" id="UP000038040">
    <property type="component" value="Unplaced"/>
</dbReference>
<feature type="domain" description="Cadherin" evidence="19">
    <location>
        <begin position="3229"/>
        <end position="3330"/>
    </location>
</feature>
<dbReference type="SMART" id="SM00112">
    <property type="entry name" value="CA"/>
    <property type="match status" value="27"/>
</dbReference>
<dbReference type="WBParaSite" id="DME_0000790301-mRNA-1">
    <property type="protein sequence ID" value="DME_0000790301-mRNA-1"/>
    <property type="gene ID" value="DME_0000790301"/>
</dbReference>
<dbReference type="FunFam" id="2.60.40.60:FF:000013">
    <property type="entry name" value="Cadherin EGF LAG seven-pass G-type receptor"/>
    <property type="match status" value="1"/>
</dbReference>
<feature type="domain" description="Cadherin" evidence="19">
    <location>
        <begin position="2583"/>
        <end position="2791"/>
    </location>
</feature>
<dbReference type="Gene3D" id="2.60.40.60">
    <property type="entry name" value="Cadherins"/>
    <property type="match status" value="29"/>
</dbReference>
<dbReference type="FunFam" id="2.60.40.60:FF:000020">
    <property type="entry name" value="Dachsous cadherin-related 1b"/>
    <property type="match status" value="2"/>
</dbReference>
<dbReference type="CDD" id="cd11304">
    <property type="entry name" value="Cadherin_repeat"/>
    <property type="match status" value="27"/>
</dbReference>
<keyword evidence="6 12" id="KW-0106">Calcium</keyword>
<feature type="disulfide bond" evidence="13">
    <location>
        <begin position="3991"/>
        <end position="4000"/>
    </location>
</feature>
<reference evidence="20 22" key="2">
    <citation type="submission" date="2018-11" db="EMBL/GenBank/DDBJ databases">
        <authorList>
            <consortium name="Pathogen Informatics"/>
        </authorList>
    </citation>
    <scope>NUCLEOTIDE SEQUENCE [LARGE SCALE GENOMIC DNA]</scope>
</reference>
<feature type="domain" description="Cadherin" evidence="19">
    <location>
        <begin position="979"/>
        <end position="1078"/>
    </location>
</feature>
<dbReference type="GO" id="GO:0005886">
    <property type="term" value="C:plasma membrane"/>
    <property type="evidence" value="ECO:0007669"/>
    <property type="project" value="UniProtKB-SubCell"/>
</dbReference>
<dbReference type="InterPro" id="IPR020894">
    <property type="entry name" value="Cadherin_CS"/>
</dbReference>
<evidence type="ECO:0000256" key="10">
    <source>
        <dbReference type="ARBA" id="ARBA00023157"/>
    </source>
</evidence>
<feature type="domain" description="Cadherin" evidence="19">
    <location>
        <begin position="653"/>
        <end position="762"/>
    </location>
</feature>
<dbReference type="InterPro" id="IPR000742">
    <property type="entry name" value="EGF"/>
</dbReference>
<comment type="caution">
    <text evidence="13">Lacks conserved residue(s) required for the propagation of feature annotation.</text>
</comment>
<feature type="domain" description="Cadherin" evidence="19">
    <location>
        <begin position="3125"/>
        <end position="3228"/>
    </location>
</feature>
<evidence type="ECO:0000256" key="15">
    <source>
        <dbReference type="SAM" id="MobiDB-lite"/>
    </source>
</evidence>
<feature type="domain" description="Cadherin" evidence="19">
    <location>
        <begin position="2792"/>
        <end position="2894"/>
    </location>
</feature>
<dbReference type="SUPFAM" id="SSF49899">
    <property type="entry name" value="Concanavalin A-like lectins/glucanases"/>
    <property type="match status" value="1"/>
</dbReference>
<keyword evidence="9 16" id="KW-0472">Membrane</keyword>
<evidence type="ECO:0000313" key="23">
    <source>
        <dbReference type="WBParaSite" id="DME_0000790301-mRNA-1"/>
    </source>
</evidence>
<dbReference type="Gene3D" id="2.60.120.200">
    <property type="match status" value="1"/>
</dbReference>
<feature type="disulfide bond" evidence="14">
    <location>
        <begin position="3933"/>
        <end position="3960"/>
    </location>
</feature>
<keyword evidence="8 16" id="KW-1133">Transmembrane helix</keyword>
<feature type="domain" description="Cadherin" evidence="19">
    <location>
        <begin position="2482"/>
        <end position="2582"/>
    </location>
</feature>
<feature type="domain" description="EGF-like" evidence="18">
    <location>
        <begin position="4043"/>
        <end position="4081"/>
    </location>
</feature>
<evidence type="ECO:0000256" key="13">
    <source>
        <dbReference type="PROSITE-ProRule" id="PRU00076"/>
    </source>
</evidence>
<evidence type="ECO:0000256" key="8">
    <source>
        <dbReference type="ARBA" id="ARBA00022989"/>
    </source>
</evidence>
<feature type="domain" description="Cadherin" evidence="19">
    <location>
        <begin position="1079"/>
        <end position="1188"/>
    </location>
</feature>
<dbReference type="SUPFAM" id="SSF57196">
    <property type="entry name" value="EGF/Laminin"/>
    <property type="match status" value="3"/>
</dbReference>
<feature type="domain" description="Cadherin" evidence="19">
    <location>
        <begin position="763"/>
        <end position="865"/>
    </location>
</feature>
<dbReference type="PROSITE" id="PS01186">
    <property type="entry name" value="EGF_2"/>
    <property type="match status" value="3"/>
</dbReference>
<feature type="domain" description="Cadherin" evidence="19">
    <location>
        <begin position="1878"/>
        <end position="1965"/>
    </location>
</feature>
<evidence type="ECO:0000259" key="19">
    <source>
        <dbReference type="PROSITE" id="PS50268"/>
    </source>
</evidence>
<feature type="domain" description="Cadherin" evidence="19">
    <location>
        <begin position="1966"/>
        <end position="2068"/>
    </location>
</feature>
<feature type="region of interest" description="Disordered" evidence="15">
    <location>
        <begin position="4129"/>
        <end position="4152"/>
    </location>
</feature>
<dbReference type="Pfam" id="PF02210">
    <property type="entry name" value="Laminin_G_2"/>
    <property type="match status" value="1"/>
</dbReference>
<reference evidence="23" key="1">
    <citation type="submission" date="2016-04" db="UniProtKB">
        <authorList>
            <consortium name="WormBaseParasite"/>
        </authorList>
    </citation>
    <scope>IDENTIFICATION</scope>
</reference>
<keyword evidence="2 13" id="KW-0245">EGF-like domain</keyword>
<evidence type="ECO:0000313" key="21">
    <source>
        <dbReference type="Proteomes" id="UP000038040"/>
    </source>
</evidence>
<evidence type="ECO:0000313" key="22">
    <source>
        <dbReference type="Proteomes" id="UP000274756"/>
    </source>
</evidence>
<dbReference type="InterPro" id="IPR015919">
    <property type="entry name" value="Cadherin-like_sf"/>
</dbReference>
<feature type="domain" description="EGF-like" evidence="18">
    <location>
        <begin position="3725"/>
        <end position="3763"/>
    </location>
</feature>
<dbReference type="PROSITE" id="PS50268">
    <property type="entry name" value="CADHERIN_2"/>
    <property type="match status" value="27"/>
</dbReference>
<feature type="domain" description="Cadherin" evidence="19">
    <location>
        <begin position="1366"/>
        <end position="1528"/>
    </location>
</feature>
<feature type="domain" description="Cadherin" evidence="19">
    <location>
        <begin position="2069"/>
        <end position="2169"/>
    </location>
</feature>
<sequence>MTSADYLFLLFYRLSAILLVLLLYELHSADKLITDHPIQRLSSIRHQRSTTIDAYNFQVGDLFNFTSTVYNVSIEENSRGKDVYANYKGILRIGVPLPNKDAIVKYKIVEGDRVHFKAEARNVGDFAFLRIRHRNDGFLNRELKDRYEFLIKAICRRKQASNLETTTIVNLFVTDRNDARPIFENNLFTVNLTDQVKPFTNIVQVEASDADIGLSGQIYYSFTYQSLDFAIDPISGWVQTIRPLTANVYELNLLAEDRESRLSRKYDEINKEENGFWPVINLHEAKVVRIFCKFPNFIFIAYIFLTLIVNVTETKAKLPILNVEKKPIYGDLVFISQLVAIIRTSFTEKLELEIVDGQQNFYLSEVLYNTWNLMTVAGIPLYERYLVRLLVSADRFSGNQDKRVTEIVVNSKERSKIELEKKFAILRLKVNESSPIGFLVGNADAFVVDGIRPNNIKLRYSLIANNESDFLPFFVNNETAQIRVANWLDYEEIKAYNFIVKAEIIEYGVEASVNVEIQIVDSNDNAPMFAAKLARGEPVVVPDDLYIGKVIGKVDAIDLDSGNNGFVEYIVINKDKEMPFDINHTTGEIFVMNTIPLNHKWWRMNIRAVDHGWPYPRSSDLILTLYLNGTQTPSRLWPVVHRERKNEFAPTFVKIYESIEINEDAAIGQIIIKLEAEDKDGGYAGLLRYACHDDYFAADPYSGDVFVAKNLQELFTSQKNFSKSSIIKKISVSACDMDEPVFCSNASISIIINDVNNYAPQFERSYYYVHVPENLPINERLLNLLAIDLDHGDNGKVGYKLVGDGQYFSIDRISGILFVSKELDRETRDSHHFIIMAYDNGYPPKYSFANVTVSIDDVNDNAPKCAENFHKVRIPEDYPNGAMVTCITASDADFGENARITFTFDTAIDYSDQPLPFRIHPDIGCIFVDSTVPLNYEKQAFYNISIEVMDNGQPILSSTCEVIIELVNVNENVYPPRFSDIAYEASIYENMPVGAEVIIVQAADLDSSSSSIKYSIIGGDGIGFFFIDQKGMIRTSLVLDSEIKDHYWLTIQAEKIPLSSITHIFIRVLNVNDNAPMPMRPVYFASVPENSPENTVVVKVEARDKDEDESDDQTNLFYRIVSGDPQSFFAIDPKTGYMITSGRRRVDRETQDEHELNIEICDQGSPKLCTTVPVIIDIVDVNDNPPVFKKKLYNFNVPAGTVGLLCRVFATDMDEQMNSQIHYNITSGDDYLSVDEFGHINISKPLQSVMSFIIQATDSVMPHYIASSQVVVTPVMQKFSKKSNRAPILMNEDTWSHLVISSSKNIDETLCIVEAEDPDGDQLWWSIMSGNLNNIFSIRFNDGVDNVTAKLDIEISTAIQKRPIFDAIHYRTAILRSANVGTIIFKAKADVNNDGISLPSKSSSSVVYGISSFESVTSAEKFRIDARWLFQGFFLPHGLKLLGCLVIFCNNSLDKKKSREMDSIIKNSLKNSSTQRYFSTGEVILIDSIKNEIAKNFSMIISARYGQMSNYAILYISVIDENVNPPKFTESEYVTKIQDRYYYFYYIKPSTKVCLEYIDVGTVILMVEATDPGSSKKGQFIYSIVSGNDFSYFSLNAITGELSVTETFKNSNFSEAILIIKATGHGMQPQSASCRAVIQQVSNGNWHFFFKKSKYHFSVRKNALPGTFIAVVRANGVSGIRYYLSESEPCKYLDIHSISGALYLIRRLNIADTGVSLNCTVTARNSQGQENTTVVGLNVIVANEFAPIFNQTVYYGYIQENMPAGSPVLLQNQNPLVIHAVDRDLGLNGFVCYHILSPLEPYFSVDFISGAIRSKISLDFEKIKEWSFHVHASDMGSVVLWSSIPALVIITIGDFNDEVPRFSKRTFYMDFTLPALEGMEIGKVTASDPDTVGSLHFAISNRDMKHLFKIGEYNGVLFVHANSSSLFVESQYKVPVIVSDGLHSDSSTVVVNIKGLSNGTSFMRFLNEEYRFNITENQVSEKPQPLGRLTLVNVNTSNTVTYRLLNPSREFVIGINDGLLSWTGISLDREKKSHFKFIIEARAWRKTEKARCIVLISILDVNDCRPQFINLPYVAVLSRKAKIGEKVINVKAHDADQGKNGAIRYFLTQNSSHFKINKYDGRISVSQPLDEVQLTTVVLRVKAEDQGTPKLSSLIDIFIEIVDHSTPIFINRFYRSHIMENAAIGSAVLMVKALSNVNGHIGYFIRNGDDRKQFRIDFYSGVISVHKSLDRETIRSYNLTVEAIDVSRVSTVAVCTVEVLVDDVNDNPPRFLKSFYKINVNEATAVGSEILQVAAKDPDSTPSRTSYAIIGPNSSMLSVDSYSGQITLVKPLDFEQQRLHQFTLRASDIDQLYSETALVIIVEDWNDIKPVFEPPVVHRFISSDAAPGSFIAKMNVEDEDFASNLPNGRRFIFSLIDGDTTFVEINKDSGVLTLARDIKDDDLDIGTKNFNISVNDGIFTSFARLSIILSASTSKLPLPYFERENYIVSIKENSKTNIPIIQVHCMGGIKPLKYSFGGSKVSSSWPVIIDENTGKITMRLSLDYEEQHSYSIPLVATDAVFHRTFAILSLNVLDENDNAPRFVTQNYESSIKADMQEGEVILIVLATDQDVGDQVEYSIIADSTNRSDYFFLHSKQGFLSLRRSIRNFAGEHISFFVRATDMANPPHQTETSITISVVSSSISLPRFSKNHFLFNVAENTIIGSIIGKLHWEYSSSDLVISSIESNAVLFDIPFFINHTSGDIIIAAAIDREMVEEWRFIVHIYERLKPDISTMATVTVKVTDTNDNAPVFDGGNERIAVFEDAPVGTIIAVLSAMDADIGPNSKLFFDFEEENFDKSFKIDRKSGFLTIAEPLDREEKAEHHFTVIVSDEGNLVSRKNISIIVLDINDSPPVFDKKEYIFEDYLHRFVVGDEFLRICVNDQDVTSTNMAELYIIDGDIEGLFRISSDGSLSLAKVPLILNDSEYVLSVFAFDGRHNVKTIVTIELTTIIEGRNFFCLNKLLIEISDVNDEAPIFSQPVIAVSVRENINASYDNRIFLTKLEAEDRDFGTNGEVHYRFSSINNSLLHIFHLDNRTGILTVLTSLDREIIGLYELDVQAFDVDNKTADAKVVIEVVDENDNEPQFESNIYYLKVVENEPIGSELLQIRAFDDDSGDTIEYHLDSFDSLNKYFELEKNTGILRLSESLDFEILRRFTIAVVAIDSGFPPLSSRCLIDIEVLDINDNAPQFSQLNYTAKVRENSSIGTKIIQISANDLDSGHFGRVIYAIGDHSNSFQIDDSGWLIVNAHLDREKVSNYRVEVSALDGGLPPLKNTTIVLIEIEDENDNAPTFLQCNMTIVIQESIEPGYPLLSVTLIDKDVDPNAGPFRMEIIGDDAGSFAFDSSLNLITTSRLSYFKKDIYLLSVKAYDNGGLSSECPLTIYIVEESHHHTPVVQPLTITLNTLMGEFLGGKIGAIRTKGDNFGDILRYSLINSHNYVLPSAVNSFIFDRKTPAFSVDAETGEIFAEPDLLAGIHRFNVSITNGNFAVHSLVTVFVNTIDQDALDHSLGIRFRNVNGSVFLKNYSDKFHRSLGHYLNLKSSNVRILTLQQTNYQSGHVERYLHYQSKRSKALLNQTNPVSNELDILFVVSRGDSLGYHRPNFIKSMLEQVIIELADDIGLEIVSIITELCSRSACLKGDCRDHLYLDDVNYSQYTMDNMSFTAPRHIRTFECLCRPGYAGKRCDVPIDKCSKDPCTREEICVPMDTDVGFECVCPPGMMGNRCATPACGKDSRECSKNAEISVNGDGFFEMTIANSLEKRLELSFNFRTVSSDAIVMHASGSNDFHSIEIERGHIQYRWDCGTGVGLVRVNNVRVSDGKWYSIKISRRSRHVKLTVDDVYVAEADSPLGSDVINLYRNAMRLVFGGRVIFPSNIGLGAFTSEFRYTVLNGMVGCFGRISVDGFDIPKTKQGLHLYKTRMNCNAIGRTPCSTNPCGNEGTCIPSGSISFSCICPPRYTGAHCEIDLSACLSRPCPPGIPCINLHNDFYCSCPPGFTGKTCQLRGDINACSSNPCGNFGVCILLSHSPNYICNCSHGFSGTTCNDRTASFLPAYLTIGLIELADKENEERYFRMKKNRSDLDYDARNLNPRISGSFDSSPDVNVPPPLPPRGLHSKRNHLSSFERAQWTDLPTVEVGYMEDSLKSFVSVNDQTGVINFSLLLSFITVDKSNLIKECPNTTVIRSREVYNFDVLRKYGKKLHDDDAVSNISSHTRRKASKCKRKTPEEECFLRSEEKGSSNRWRLECDSRIKGACGIAAEIKSERMKLNLLDKSRIAVGDTILSPRKDDHEYMTMRPLHRNILNEEKNVARIKTLSSDSDGNDSRDFIYPNESSESEKEKPLPPAHQPKLLPFNLSRIYDEPAREKKNPQMSRAVATSFPSLATDTFSDIDDSDVDDEAKTKLLKVQKTMAIL</sequence>
<protein>
    <submittedName>
        <fullName evidence="23">Cadherin domain-containing protein</fullName>
    </submittedName>
</protein>
<dbReference type="InterPro" id="IPR001881">
    <property type="entry name" value="EGF-like_Ca-bd_dom"/>
</dbReference>
<dbReference type="PROSITE" id="PS00022">
    <property type="entry name" value="EGF_1"/>
    <property type="match status" value="4"/>
</dbReference>
<evidence type="ECO:0000256" key="14">
    <source>
        <dbReference type="PROSITE-ProRule" id="PRU00122"/>
    </source>
</evidence>
<dbReference type="Pfam" id="PF00008">
    <property type="entry name" value="EGF"/>
    <property type="match status" value="1"/>
</dbReference>
<evidence type="ECO:0000256" key="7">
    <source>
        <dbReference type="ARBA" id="ARBA00022889"/>
    </source>
</evidence>
<dbReference type="GO" id="GO:0007411">
    <property type="term" value="P:axon guidance"/>
    <property type="evidence" value="ECO:0007669"/>
    <property type="project" value="UniProtKB-ARBA"/>
</dbReference>
<feature type="domain" description="Cadherin" evidence="19">
    <location>
        <begin position="2272"/>
        <end position="2372"/>
    </location>
</feature>
<dbReference type="SUPFAM" id="SSF49313">
    <property type="entry name" value="Cadherin-like"/>
    <property type="match status" value="27"/>
</dbReference>
<keyword evidence="22" id="KW-1185">Reference proteome</keyword>
<dbReference type="SMART" id="SM00282">
    <property type="entry name" value="LamG"/>
    <property type="match status" value="1"/>
</dbReference>
<feature type="domain" description="Cadherin" evidence="19">
    <location>
        <begin position="1651"/>
        <end position="1749"/>
    </location>
</feature>
<evidence type="ECO:0000256" key="16">
    <source>
        <dbReference type="SAM" id="Phobius"/>
    </source>
</evidence>
<feature type="disulfide bond" evidence="13">
    <location>
        <begin position="4071"/>
        <end position="4080"/>
    </location>
</feature>
<evidence type="ECO:0000256" key="2">
    <source>
        <dbReference type="ARBA" id="ARBA00022536"/>
    </source>
</evidence>
<dbReference type="GO" id="GO:0007163">
    <property type="term" value="P:establishment or maintenance of cell polarity"/>
    <property type="evidence" value="ECO:0007669"/>
    <property type="project" value="UniProtKB-ARBA"/>
</dbReference>
<feature type="domain" description="Cadherin" evidence="19">
    <location>
        <begin position="2170"/>
        <end position="2271"/>
    </location>
</feature>
<feature type="domain" description="Cadherin" evidence="19">
    <location>
        <begin position="866"/>
        <end position="978"/>
    </location>
</feature>
<feature type="domain" description="Laminin G" evidence="17">
    <location>
        <begin position="3777"/>
        <end position="3960"/>
    </location>
</feature>
<feature type="domain" description="EGF-like" evidence="18">
    <location>
        <begin position="4003"/>
        <end position="4039"/>
    </location>
</feature>
<evidence type="ECO:0000256" key="1">
    <source>
        <dbReference type="ARBA" id="ARBA00004167"/>
    </source>
</evidence>
<feature type="domain" description="Cadherin" evidence="19">
    <location>
        <begin position="3016"/>
        <end position="3124"/>
    </location>
</feature>
<comment type="subcellular location">
    <subcellularLocation>
        <location evidence="1">Membrane</location>
        <topology evidence="1">Single-pass membrane protein</topology>
    </subcellularLocation>
</comment>
<dbReference type="Proteomes" id="UP000274756">
    <property type="component" value="Unassembled WGS sequence"/>
</dbReference>
<dbReference type="SMART" id="SM00181">
    <property type="entry name" value="EGF"/>
    <property type="match status" value="5"/>
</dbReference>
<feature type="domain" description="EGF-like" evidence="18">
    <location>
        <begin position="3964"/>
        <end position="4001"/>
    </location>
</feature>
<feature type="disulfide bond" evidence="13">
    <location>
        <begin position="3753"/>
        <end position="3762"/>
    </location>
</feature>